<organism evidence="1 2">
    <name type="scientific">Pseudazoarcus pumilus</name>
    <dbReference type="NCBI Taxonomy" id="2067960"/>
    <lineage>
        <taxon>Bacteria</taxon>
        <taxon>Pseudomonadati</taxon>
        <taxon>Pseudomonadota</taxon>
        <taxon>Betaproteobacteria</taxon>
        <taxon>Rhodocyclales</taxon>
        <taxon>Zoogloeaceae</taxon>
        <taxon>Pseudazoarcus</taxon>
    </lineage>
</organism>
<dbReference type="AlphaFoldDB" id="A0A2I6S8B8"/>
<dbReference type="Gene3D" id="3.90.550.10">
    <property type="entry name" value="Spore Coat Polysaccharide Biosynthesis Protein SpsA, Chain A"/>
    <property type="match status" value="1"/>
</dbReference>
<evidence type="ECO:0000313" key="2">
    <source>
        <dbReference type="Proteomes" id="UP000242205"/>
    </source>
</evidence>
<gene>
    <name evidence="1" type="ORF">C0099_11625</name>
</gene>
<dbReference type="PANTHER" id="PTHR43179:SF7">
    <property type="entry name" value="RHAMNOSYLTRANSFERASE WBBL"/>
    <property type="match status" value="1"/>
</dbReference>
<dbReference type="SUPFAM" id="SSF53756">
    <property type="entry name" value="UDP-Glycosyltransferase/glycogen phosphorylase"/>
    <property type="match status" value="1"/>
</dbReference>
<dbReference type="Proteomes" id="UP000242205">
    <property type="component" value="Chromosome"/>
</dbReference>
<reference evidence="1 2" key="1">
    <citation type="submission" date="2018-01" db="EMBL/GenBank/DDBJ databases">
        <authorList>
            <person name="Fu G.-Y."/>
        </authorList>
    </citation>
    <scope>NUCLEOTIDE SEQUENCE [LARGE SCALE GENOMIC DNA]</scope>
    <source>
        <strain evidence="1 2">SY39</strain>
    </source>
</reference>
<dbReference type="Gene3D" id="3.40.50.2000">
    <property type="entry name" value="Glycogen Phosphorylase B"/>
    <property type="match status" value="1"/>
</dbReference>
<accession>A0A2I6S8B8</accession>
<name>A0A2I6S8B8_9RHOO</name>
<protein>
    <recommendedName>
        <fullName evidence="3">Glycosyltransferase 2-like domain-containing protein</fullName>
    </recommendedName>
</protein>
<dbReference type="PANTHER" id="PTHR43179">
    <property type="entry name" value="RHAMNOSYLTRANSFERASE WBBL"/>
    <property type="match status" value="1"/>
</dbReference>
<dbReference type="OrthoDB" id="9816564at2"/>
<evidence type="ECO:0000313" key="1">
    <source>
        <dbReference type="EMBL" id="AUN95520.1"/>
    </source>
</evidence>
<dbReference type="InterPro" id="IPR029044">
    <property type="entry name" value="Nucleotide-diphossugar_trans"/>
</dbReference>
<keyword evidence="2" id="KW-1185">Reference proteome</keyword>
<dbReference type="CDD" id="cd04186">
    <property type="entry name" value="GT_2_like_c"/>
    <property type="match status" value="1"/>
</dbReference>
<dbReference type="Pfam" id="PF13641">
    <property type="entry name" value="Glyco_tranf_2_3"/>
    <property type="match status" value="1"/>
</dbReference>
<dbReference type="KEGG" id="atw:C0099_11625"/>
<dbReference type="SUPFAM" id="SSF53448">
    <property type="entry name" value="Nucleotide-diphospho-sugar transferases"/>
    <property type="match status" value="1"/>
</dbReference>
<proteinExistence type="predicted"/>
<sequence>MATRPDPDMTLGNPASQRHPYYIVAPDYRDSSAGVRVMHHLCHMLNSCGEEAYVIGAQSFDARLKTPPLSASVSARHAREMRVPIAVYPEIVSGNPLNSSVCVRYMLNKEGVINGNSMHAGPNDLFFYYSRAFVPDPQGTYDYLRLNTHDLDLFKPDPERRKTGPLLYLNRIPASSIDWSQLPRDIEVLSNRTPLSLPELAARLQGATVLYSFESSTTCTLAMLCGCPIVAMTHPDYPRLGFSEQTLSPYGGRGYALSDDADAIESARAGLPSFRAALARLQAHTLEELKAFVARTQAAADAAPQPQGSEATGLPTSIDDIPSIEAMAYRTDRHVHLTLVVIGKGDATNAATLESLDKQSRPADDVLRVDGIGSPLQRRLQAVCGTSRTQEESWIVLIDDGDTLHRNALASAAYLCGSRPELQWVYSDARVATTRGMETALYPPDLDPQLLRSGFAMVGLLAVRPEMLEGVLVDGEGLNADNWRQALPYLLLQAGNGDSGAHAAEPWVKHRDIPQGHPELLLPLPSRPCAQDAETPLISILIPSRDQLPALQRCLTSILENSGDLSFEIVIVAHETQDPSASHFLAELPAAAPRRIRVLAENGPFNFSVLINRAAAVARGRFLLLLNNDTAILQPDWLPRLLALFDDPAVGIVSPRLVFPDGRIQHAGVTLGLSGAADIAWVGTAMDEPGPLGLLAHTREVSAVTGAALMIREDLFAALGGMDEAYDIGFGDFDLCLRAAKAGARCVWTPSVTLMHEAGRTLKACFTQTEVAAQAGRAFEAARARFVRTWIGQLGTDPHYNINLSLASRHWHAEQEPELQPFPVLSPPGPRVLALPADDSGSGHYRVASPAGHAARERAAAARLARGYPIPVHFVRLGIDTLFSQRQVDDNHLKALTELRELLPGLRIVMDFDDLLTEVPRHSHHAAQVWPDIERRMRRACELSDCITTSTAPLAERLRSWHNDLRVVPNGIDPALWKPTHEPGSRAGKLRVGWAGGVSHAGDLALIRKVVEALADEVEWVFLGMCLQDMQPHLTEFHHSVPFAEYPDKLAALGLDLAIAPLEANAFNECKSNLRLLEYGALGIPVIASDQLPYRCGLPVTLVDNRPQAWIAAIRERTGERHALATDGARLREAVLAGWTVDRFLPDWIDAWRG</sequence>
<dbReference type="EMBL" id="CP025682">
    <property type="protein sequence ID" value="AUN95520.1"/>
    <property type="molecule type" value="Genomic_DNA"/>
</dbReference>
<evidence type="ECO:0008006" key="3">
    <source>
        <dbReference type="Google" id="ProtNLM"/>
    </source>
</evidence>